<evidence type="ECO:0000256" key="2">
    <source>
        <dbReference type="SAM" id="Phobius"/>
    </source>
</evidence>
<dbReference type="Ensembl" id="ENSNVIT00000010118.1">
    <property type="protein sequence ID" value="ENSNVIP00000008645.1"/>
    <property type="gene ID" value="ENSNVIG00000006848.1"/>
</dbReference>
<proteinExistence type="predicted"/>
<name>A0A8C7ALI8_NEOVI</name>
<dbReference type="GeneTree" id="ENSGT00940000167417"/>
<dbReference type="PANTHER" id="PTHR33559:SF1">
    <property type="entry name" value="PROTEASOME ASSEMBLY CHAPERONE 4"/>
    <property type="match status" value="1"/>
</dbReference>
<dbReference type="Proteomes" id="UP000694425">
    <property type="component" value="Unplaced"/>
</dbReference>
<protein>
    <submittedName>
        <fullName evidence="3">Uncharacterized protein</fullName>
    </submittedName>
</protein>
<organism evidence="3 4">
    <name type="scientific">Neovison vison</name>
    <name type="common">American mink</name>
    <name type="synonym">Mustela vison</name>
    <dbReference type="NCBI Taxonomy" id="452646"/>
    <lineage>
        <taxon>Eukaryota</taxon>
        <taxon>Metazoa</taxon>
        <taxon>Chordata</taxon>
        <taxon>Craniata</taxon>
        <taxon>Vertebrata</taxon>
        <taxon>Euteleostomi</taxon>
        <taxon>Mammalia</taxon>
        <taxon>Eutheria</taxon>
        <taxon>Laurasiatheria</taxon>
        <taxon>Carnivora</taxon>
        <taxon>Caniformia</taxon>
        <taxon>Musteloidea</taxon>
        <taxon>Mustelidae</taxon>
        <taxon>Mustelinae</taxon>
        <taxon>Neogale</taxon>
    </lineage>
</organism>
<sequence>MEEAKKCGDITWHNFSATVGTVVHFLVMRLMDSLFLWVGTTLYLHNLAMVMCNNTSDTQSFSSKKNTSLTLEPPIMK</sequence>
<reference evidence="3" key="2">
    <citation type="submission" date="2025-09" db="UniProtKB">
        <authorList>
            <consortium name="Ensembl"/>
        </authorList>
    </citation>
    <scope>IDENTIFICATION</scope>
</reference>
<evidence type="ECO:0000313" key="4">
    <source>
        <dbReference type="Proteomes" id="UP000694425"/>
    </source>
</evidence>
<dbReference type="AlphaFoldDB" id="A0A8C7ALI8"/>
<accession>A0A8C7ALI8</accession>
<evidence type="ECO:0000313" key="3">
    <source>
        <dbReference type="Ensembl" id="ENSNVIP00000008645.1"/>
    </source>
</evidence>
<dbReference type="GO" id="GO:0043248">
    <property type="term" value="P:proteasome assembly"/>
    <property type="evidence" value="ECO:0007669"/>
    <property type="project" value="InterPro"/>
</dbReference>
<keyword evidence="2" id="KW-0812">Transmembrane</keyword>
<dbReference type="PANTHER" id="PTHR33559">
    <property type="entry name" value="PROTEASOME ASSEMBLY CHAPERONE 4"/>
    <property type="match status" value="1"/>
</dbReference>
<feature type="compositionally biased region" description="Polar residues" evidence="1">
    <location>
        <begin position="57"/>
        <end position="70"/>
    </location>
</feature>
<feature type="region of interest" description="Disordered" evidence="1">
    <location>
        <begin position="57"/>
        <end position="77"/>
    </location>
</feature>
<feature type="transmembrane region" description="Helical" evidence="2">
    <location>
        <begin position="34"/>
        <end position="52"/>
    </location>
</feature>
<keyword evidence="4" id="KW-1185">Reference proteome</keyword>
<keyword evidence="2" id="KW-1133">Transmembrane helix</keyword>
<dbReference type="InterPro" id="IPR032157">
    <property type="entry name" value="PAC4"/>
</dbReference>
<keyword evidence="2" id="KW-0472">Membrane</keyword>
<evidence type="ECO:0000256" key="1">
    <source>
        <dbReference type="SAM" id="MobiDB-lite"/>
    </source>
</evidence>
<reference evidence="3" key="1">
    <citation type="submission" date="2025-08" db="UniProtKB">
        <authorList>
            <consortium name="Ensembl"/>
        </authorList>
    </citation>
    <scope>IDENTIFICATION</scope>
</reference>